<keyword evidence="3" id="KW-0547">Nucleotide-binding</keyword>
<dbReference type="GO" id="GO:0046314">
    <property type="term" value="P:phosphocreatine biosynthetic process"/>
    <property type="evidence" value="ECO:0007669"/>
    <property type="project" value="InterPro"/>
</dbReference>
<reference evidence="7 8" key="1">
    <citation type="submission" date="2015-09" db="EMBL/GenBank/DDBJ databases">
        <title>Trachymyrmex cornetzi WGS genome.</title>
        <authorList>
            <person name="Nygaard S."/>
            <person name="Hu H."/>
            <person name="Boomsma J."/>
            <person name="Zhang G."/>
        </authorList>
    </citation>
    <scope>NUCLEOTIDE SEQUENCE [LARGE SCALE GENOMIC DNA]</scope>
    <source>
        <strain evidence="7">Tcor2-1</strain>
        <tissue evidence="7">Whole body</tissue>
    </source>
</reference>
<dbReference type="GO" id="GO:0004111">
    <property type="term" value="F:creatine kinase activity"/>
    <property type="evidence" value="ECO:0007669"/>
    <property type="project" value="InterPro"/>
</dbReference>
<keyword evidence="8" id="KW-1185">Reference proteome</keyword>
<dbReference type="GO" id="GO:0005615">
    <property type="term" value="C:extracellular space"/>
    <property type="evidence" value="ECO:0007669"/>
    <property type="project" value="TreeGrafter"/>
</dbReference>
<organism evidence="7 8">
    <name type="scientific">Trachymyrmex cornetzi</name>
    <dbReference type="NCBI Taxonomy" id="471704"/>
    <lineage>
        <taxon>Eukaryota</taxon>
        <taxon>Metazoa</taxon>
        <taxon>Ecdysozoa</taxon>
        <taxon>Arthropoda</taxon>
        <taxon>Hexapoda</taxon>
        <taxon>Insecta</taxon>
        <taxon>Pterygota</taxon>
        <taxon>Neoptera</taxon>
        <taxon>Endopterygota</taxon>
        <taxon>Hymenoptera</taxon>
        <taxon>Apocrita</taxon>
        <taxon>Aculeata</taxon>
        <taxon>Formicoidea</taxon>
        <taxon>Formicidae</taxon>
        <taxon>Myrmicinae</taxon>
        <taxon>Trachymyrmex</taxon>
    </lineage>
</organism>
<dbReference type="PANTHER" id="PTHR11547">
    <property type="entry name" value="ARGININE OR CREATINE KINASE"/>
    <property type="match status" value="1"/>
</dbReference>
<dbReference type="Gene3D" id="3.30.590.10">
    <property type="entry name" value="Glutamine synthetase/guanido kinase, catalytic domain"/>
    <property type="match status" value="1"/>
</dbReference>
<dbReference type="Pfam" id="PF00217">
    <property type="entry name" value="ATP-gua_Ptrans"/>
    <property type="match status" value="1"/>
</dbReference>
<proteinExistence type="predicted"/>
<evidence type="ECO:0000256" key="2">
    <source>
        <dbReference type="ARBA" id="ARBA00022679"/>
    </source>
</evidence>
<evidence type="ECO:0000313" key="7">
    <source>
        <dbReference type="EMBL" id="KYN23005.1"/>
    </source>
</evidence>
<gene>
    <name evidence="7" type="ORF">ALC57_04788</name>
</gene>
<dbReference type="Proteomes" id="UP000078492">
    <property type="component" value="Unassembled WGS sequence"/>
</dbReference>
<evidence type="ECO:0000256" key="5">
    <source>
        <dbReference type="ARBA" id="ARBA00022840"/>
    </source>
</evidence>
<dbReference type="EMBL" id="KQ979074">
    <property type="protein sequence ID" value="KYN23005.1"/>
    <property type="molecule type" value="Genomic_DNA"/>
</dbReference>
<keyword evidence="5" id="KW-0067">ATP-binding</keyword>
<evidence type="ECO:0000313" key="8">
    <source>
        <dbReference type="Proteomes" id="UP000078492"/>
    </source>
</evidence>
<evidence type="ECO:0000259" key="6">
    <source>
        <dbReference type="Pfam" id="PF00217"/>
    </source>
</evidence>
<dbReference type="GO" id="GO:0004054">
    <property type="term" value="F:arginine kinase activity"/>
    <property type="evidence" value="ECO:0007669"/>
    <property type="project" value="UniProtKB-EC"/>
</dbReference>
<protein>
    <recommendedName>
        <fullName evidence="1">arginine kinase</fullName>
        <ecNumber evidence="1">2.7.3.3</ecNumber>
    </recommendedName>
</protein>
<evidence type="ECO:0000256" key="1">
    <source>
        <dbReference type="ARBA" id="ARBA00012230"/>
    </source>
</evidence>
<sequence length="160" mass="19043">SLLKKYPMRILFKELKTRTATWGLSLIDVILLAPLAWRRGIKATVRVKLQDSFYNTIILWLQVQEALISLKDELKGTYYTLRTLDKQIRQQLLDDHFLFKKGDRFLKAANAIRFRSIDKFPKVIMYNYNINSIIFSYLPTSEINFNVYVIQLWSKIKLYE</sequence>
<feature type="domain" description="Phosphagen kinase C-terminal" evidence="6">
    <location>
        <begin position="62"/>
        <end position="116"/>
    </location>
</feature>
<keyword evidence="2" id="KW-0808">Transferase</keyword>
<dbReference type="InterPro" id="IPR000749">
    <property type="entry name" value="ATP-guanido_PTrfase"/>
</dbReference>
<dbReference type="AlphaFoldDB" id="A0A195ECQ6"/>
<evidence type="ECO:0000256" key="4">
    <source>
        <dbReference type="ARBA" id="ARBA00022777"/>
    </source>
</evidence>
<dbReference type="GO" id="GO:0005524">
    <property type="term" value="F:ATP binding"/>
    <property type="evidence" value="ECO:0007669"/>
    <property type="project" value="UniProtKB-KW"/>
</dbReference>
<evidence type="ECO:0000256" key="3">
    <source>
        <dbReference type="ARBA" id="ARBA00022741"/>
    </source>
</evidence>
<feature type="non-terminal residue" evidence="7">
    <location>
        <position position="1"/>
    </location>
</feature>
<dbReference type="InterPro" id="IPR014746">
    <property type="entry name" value="Gln_synth/guanido_kin_cat_dom"/>
</dbReference>
<dbReference type="InterPro" id="IPR022414">
    <property type="entry name" value="ATP-guanido_PTrfase_cat"/>
</dbReference>
<keyword evidence="4 7" id="KW-0418">Kinase</keyword>
<dbReference type="EC" id="2.7.3.3" evidence="1"/>
<accession>A0A195ECQ6</accession>
<name>A0A195ECQ6_9HYME</name>
<dbReference type="PANTHER" id="PTHR11547:SF38">
    <property type="entry name" value="ARGININE KINASE 1-RELATED"/>
    <property type="match status" value="1"/>
</dbReference>
<dbReference type="STRING" id="471704.A0A195ECQ6"/>
<dbReference type="SUPFAM" id="SSF55931">
    <property type="entry name" value="Glutamine synthetase/guanido kinase"/>
    <property type="match status" value="1"/>
</dbReference>